<evidence type="ECO:0000259" key="2">
    <source>
        <dbReference type="PROSITE" id="PS51205"/>
    </source>
</evidence>
<dbReference type="GO" id="GO:0030133">
    <property type="term" value="C:transport vesicle"/>
    <property type="evidence" value="ECO:0007669"/>
    <property type="project" value="TreeGrafter"/>
</dbReference>
<accession>A0AA38FWJ8</accession>
<protein>
    <recommendedName>
        <fullName evidence="2">VPS9 domain-containing protein</fullName>
    </recommendedName>
</protein>
<dbReference type="PROSITE" id="PS51205">
    <property type="entry name" value="VPS9"/>
    <property type="match status" value="1"/>
</dbReference>
<dbReference type="Gene3D" id="1.20.1050.80">
    <property type="entry name" value="VPS9 domain"/>
    <property type="match status" value="1"/>
</dbReference>
<dbReference type="InterPro" id="IPR003123">
    <property type="entry name" value="VPS9"/>
</dbReference>
<evidence type="ECO:0000313" key="4">
    <source>
        <dbReference type="Proteomes" id="UP000824469"/>
    </source>
</evidence>
<dbReference type="GO" id="GO:0005085">
    <property type="term" value="F:guanyl-nucleotide exchange factor activity"/>
    <property type="evidence" value="ECO:0007669"/>
    <property type="project" value="TreeGrafter"/>
</dbReference>
<dbReference type="GO" id="GO:0097422">
    <property type="term" value="C:tubular endosome"/>
    <property type="evidence" value="ECO:0007669"/>
    <property type="project" value="TreeGrafter"/>
</dbReference>
<dbReference type="PANTHER" id="PTHR24170:SF1">
    <property type="entry name" value="DOMAIN PROTEIN, PUTATIVE (AFU_ORTHOLOGUE AFUA_1G09870)-RELATED"/>
    <property type="match status" value="1"/>
</dbReference>
<dbReference type="SUPFAM" id="SSF109993">
    <property type="entry name" value="VPS9 domain"/>
    <property type="match status" value="1"/>
</dbReference>
<gene>
    <name evidence="3" type="ORF">KI387_026841</name>
</gene>
<dbReference type="OMA" id="EFRLEAW"/>
<reference evidence="3 4" key="1">
    <citation type="journal article" date="2021" name="Nat. Plants">
        <title>The Taxus genome provides insights into paclitaxel biosynthesis.</title>
        <authorList>
            <person name="Xiong X."/>
            <person name="Gou J."/>
            <person name="Liao Q."/>
            <person name="Li Y."/>
            <person name="Zhou Q."/>
            <person name="Bi G."/>
            <person name="Li C."/>
            <person name="Du R."/>
            <person name="Wang X."/>
            <person name="Sun T."/>
            <person name="Guo L."/>
            <person name="Liang H."/>
            <person name="Lu P."/>
            <person name="Wu Y."/>
            <person name="Zhang Z."/>
            <person name="Ro D.K."/>
            <person name="Shang Y."/>
            <person name="Huang S."/>
            <person name="Yan J."/>
        </authorList>
    </citation>
    <scope>NUCLEOTIDE SEQUENCE [LARGE SCALE GENOMIC DNA]</scope>
    <source>
        <strain evidence="3">Ta-2019</strain>
    </source>
</reference>
<evidence type="ECO:0000256" key="1">
    <source>
        <dbReference type="SAM" id="MobiDB-lite"/>
    </source>
</evidence>
<dbReference type="InterPro" id="IPR051248">
    <property type="entry name" value="UPF0507/Ank_repeat_27"/>
</dbReference>
<proteinExistence type="predicted"/>
<dbReference type="GO" id="GO:0005886">
    <property type="term" value="C:plasma membrane"/>
    <property type="evidence" value="ECO:0007669"/>
    <property type="project" value="TreeGrafter"/>
</dbReference>
<dbReference type="EMBL" id="JAHRHJ020000006">
    <property type="protein sequence ID" value="KAH9311806.1"/>
    <property type="molecule type" value="Genomic_DNA"/>
</dbReference>
<name>A0AA38FWJ8_TAXCH</name>
<dbReference type="GO" id="GO:0005770">
    <property type="term" value="C:late endosome"/>
    <property type="evidence" value="ECO:0007669"/>
    <property type="project" value="TreeGrafter"/>
</dbReference>
<dbReference type="GO" id="GO:0045022">
    <property type="term" value="P:early endosome to late endosome transport"/>
    <property type="evidence" value="ECO:0007669"/>
    <property type="project" value="TreeGrafter"/>
</dbReference>
<dbReference type="Proteomes" id="UP000824469">
    <property type="component" value="Unassembled WGS sequence"/>
</dbReference>
<feature type="domain" description="VPS9" evidence="2">
    <location>
        <begin position="275"/>
        <end position="426"/>
    </location>
</feature>
<dbReference type="Pfam" id="PF02204">
    <property type="entry name" value="VPS9"/>
    <property type="match status" value="1"/>
</dbReference>
<dbReference type="GO" id="GO:0005769">
    <property type="term" value="C:early endosome"/>
    <property type="evidence" value="ECO:0007669"/>
    <property type="project" value="TreeGrafter"/>
</dbReference>
<keyword evidence="4" id="KW-1185">Reference proteome</keyword>
<evidence type="ECO:0000313" key="3">
    <source>
        <dbReference type="EMBL" id="KAH9311806.1"/>
    </source>
</evidence>
<feature type="non-terminal residue" evidence="3">
    <location>
        <position position="447"/>
    </location>
</feature>
<dbReference type="InterPro" id="IPR037191">
    <property type="entry name" value="VPS9_dom_sf"/>
</dbReference>
<sequence>NVSLGGSQVCVVGPSSSQKFAGESAVSRKCDFFLRQPFPDQCYSCETTLVVIEPKKGKPCYLLAMNQKEANSLRITIEKAESALSKSSEKQSKNSSYSRGPNGIVSRTTSALRRSFASNKKVDVCGEDAIENMKSNHDTDGLERINCSKLINADMVHSDPIWPELDTLRGCTDFLTSNSHHARGLEHARLMVDHFKGCYQMGDSSLSDEFRLEAWRGTMRRIIKALVDQLLICNPSLKSCMTNEEHMNQIWLACETWVFGSVHDKIMGACKQMTAIKDNMMDETLARLEKADPSTLGVRREFETFVLGDALYQFKLINKFTTPLEKAICLRKTINCVLEAIKTVETSYTGAMQDMEELLPCTDDLLSFMVLLMARAKIQNLQANASYMENFLYINKDGSKGELGFHITNFLAACNYLQSKEIKDIISQLEPKSGHVPGSCFPVPSVH</sequence>
<dbReference type="GO" id="GO:0000149">
    <property type="term" value="F:SNARE binding"/>
    <property type="evidence" value="ECO:0007669"/>
    <property type="project" value="TreeGrafter"/>
</dbReference>
<organism evidence="3 4">
    <name type="scientific">Taxus chinensis</name>
    <name type="common">Chinese yew</name>
    <name type="synonym">Taxus wallichiana var. chinensis</name>
    <dbReference type="NCBI Taxonomy" id="29808"/>
    <lineage>
        <taxon>Eukaryota</taxon>
        <taxon>Viridiplantae</taxon>
        <taxon>Streptophyta</taxon>
        <taxon>Embryophyta</taxon>
        <taxon>Tracheophyta</taxon>
        <taxon>Spermatophyta</taxon>
        <taxon>Pinopsida</taxon>
        <taxon>Pinidae</taxon>
        <taxon>Conifers II</taxon>
        <taxon>Cupressales</taxon>
        <taxon>Taxaceae</taxon>
        <taxon>Taxus</taxon>
    </lineage>
</organism>
<dbReference type="AlphaFoldDB" id="A0AA38FWJ8"/>
<feature type="region of interest" description="Disordered" evidence="1">
    <location>
        <begin position="84"/>
        <end position="105"/>
    </location>
</feature>
<feature type="non-terminal residue" evidence="3">
    <location>
        <position position="1"/>
    </location>
</feature>
<comment type="caution">
    <text evidence="3">The sequence shown here is derived from an EMBL/GenBank/DDBJ whole genome shotgun (WGS) entry which is preliminary data.</text>
</comment>
<dbReference type="PANTHER" id="PTHR24170">
    <property type="entry name" value="ANKYRIN REPEAT DOMAIN-CONTAINING PROTEIN 27"/>
    <property type="match status" value="1"/>
</dbReference>